<gene>
    <name evidence="2" type="ORF">NC998_18040</name>
</gene>
<evidence type="ECO:0000256" key="1">
    <source>
        <dbReference type="SAM" id="SignalP"/>
    </source>
</evidence>
<name>A0ABV0JB42_9CYAN</name>
<feature type="signal peptide" evidence="1">
    <location>
        <begin position="1"/>
        <end position="37"/>
    </location>
</feature>
<dbReference type="EMBL" id="JAMPKM010000011">
    <property type="protein sequence ID" value="MEP0819002.1"/>
    <property type="molecule type" value="Genomic_DNA"/>
</dbReference>
<proteinExistence type="predicted"/>
<feature type="chain" id="PRO_5047497072" evidence="1">
    <location>
        <begin position="38"/>
        <end position="168"/>
    </location>
</feature>
<evidence type="ECO:0000313" key="2">
    <source>
        <dbReference type="EMBL" id="MEP0819002.1"/>
    </source>
</evidence>
<sequence length="168" mass="18559">MKRLQPQTNFRRCRAIAGLPHLALGFCCLLGSFSAIAPATLAETQQLSFTLNTVGNQSFDDLMQQAESLARNTIEQTFANNPETTAVAVSVLGERNGQEVPLLLTNVSRVSWQQQPRLQPWTKYFSRPSITLLGFLEPQTTQPATATASFVSQTARSRLEDTPGFRDD</sequence>
<keyword evidence="3" id="KW-1185">Reference proteome</keyword>
<protein>
    <submittedName>
        <fullName evidence="2">Uncharacterized protein</fullName>
    </submittedName>
</protein>
<accession>A0ABV0JB42</accession>
<organism evidence="2 3">
    <name type="scientific">Trichocoleus desertorum GB2-A4</name>
    <dbReference type="NCBI Taxonomy" id="2933944"/>
    <lineage>
        <taxon>Bacteria</taxon>
        <taxon>Bacillati</taxon>
        <taxon>Cyanobacteriota</taxon>
        <taxon>Cyanophyceae</taxon>
        <taxon>Leptolyngbyales</taxon>
        <taxon>Trichocoleusaceae</taxon>
        <taxon>Trichocoleus</taxon>
    </lineage>
</organism>
<dbReference type="RefSeq" id="WP_190437725.1">
    <property type="nucleotide sequence ID" value="NZ_JAMPKM010000011.1"/>
</dbReference>
<reference evidence="2 3" key="1">
    <citation type="submission" date="2022-04" db="EMBL/GenBank/DDBJ databases">
        <title>Positive selection, recombination, and allopatry shape intraspecific diversity of widespread and dominant cyanobacteria.</title>
        <authorList>
            <person name="Wei J."/>
            <person name="Shu W."/>
            <person name="Hu C."/>
        </authorList>
    </citation>
    <scope>NUCLEOTIDE SEQUENCE [LARGE SCALE GENOMIC DNA]</scope>
    <source>
        <strain evidence="2 3">GB2-A4</strain>
    </source>
</reference>
<keyword evidence="1" id="KW-0732">Signal</keyword>
<evidence type="ECO:0000313" key="3">
    <source>
        <dbReference type="Proteomes" id="UP001464891"/>
    </source>
</evidence>
<comment type="caution">
    <text evidence="2">The sequence shown here is derived from an EMBL/GenBank/DDBJ whole genome shotgun (WGS) entry which is preliminary data.</text>
</comment>
<dbReference type="Proteomes" id="UP001464891">
    <property type="component" value="Unassembled WGS sequence"/>
</dbReference>